<proteinExistence type="predicted"/>
<dbReference type="RefSeq" id="WP_133619588.1">
    <property type="nucleotide sequence ID" value="NZ_SNZK01000001.1"/>
</dbReference>
<keyword evidence="2" id="KW-1185">Reference proteome</keyword>
<comment type="caution">
    <text evidence="1">The sequence shown here is derived from an EMBL/GenBank/DDBJ whole genome shotgun (WGS) entry which is preliminary data.</text>
</comment>
<dbReference type="OrthoDB" id="2919323at2"/>
<accession>A0A4R6ZSB7</accession>
<evidence type="ECO:0008006" key="3">
    <source>
        <dbReference type="Google" id="ProtNLM"/>
    </source>
</evidence>
<evidence type="ECO:0000313" key="2">
    <source>
        <dbReference type="Proteomes" id="UP000295558"/>
    </source>
</evidence>
<name>A0A4R6ZSB7_9LIST</name>
<dbReference type="Proteomes" id="UP000295558">
    <property type="component" value="Unassembled WGS sequence"/>
</dbReference>
<organism evidence="1 2">
    <name type="scientific">Listeria rocourtiae</name>
    <dbReference type="NCBI Taxonomy" id="647910"/>
    <lineage>
        <taxon>Bacteria</taxon>
        <taxon>Bacillati</taxon>
        <taxon>Bacillota</taxon>
        <taxon>Bacilli</taxon>
        <taxon>Bacillales</taxon>
        <taxon>Listeriaceae</taxon>
        <taxon>Listeria</taxon>
    </lineage>
</organism>
<evidence type="ECO:0000313" key="1">
    <source>
        <dbReference type="EMBL" id="TDR55114.1"/>
    </source>
</evidence>
<dbReference type="AlphaFoldDB" id="A0A4R6ZSB7"/>
<dbReference type="EMBL" id="SNZK01000001">
    <property type="protein sequence ID" value="TDR55114.1"/>
    <property type="molecule type" value="Genomic_DNA"/>
</dbReference>
<protein>
    <recommendedName>
        <fullName evidence="3">Minor capsid protein</fullName>
    </recommendedName>
</protein>
<dbReference type="STRING" id="1265846.PROCOU_13923"/>
<reference evidence="1 2" key="1">
    <citation type="submission" date="2019-03" db="EMBL/GenBank/DDBJ databases">
        <title>Genomic Encyclopedia of Type Strains, Phase III (KMG-III): the genomes of soil and plant-associated and newly described type strains.</title>
        <authorList>
            <person name="Whitman W."/>
        </authorList>
    </citation>
    <scope>NUCLEOTIDE SEQUENCE [LARGE SCALE GENOMIC DNA]</scope>
    <source>
        <strain evidence="1 2">CECT 7972</strain>
    </source>
</reference>
<sequence>MRINMHATMGSSLSKKLDIALYEKAVGVTTERQVLASSSKTARYAPRKTSALANSFPASVHKVDATTWAYGSDREYAEIQEHTNRNKKGFVRKTIQEDTPVFKANLKSAVKRAAK</sequence>
<gene>
    <name evidence="1" type="ORF">DFP96_10142</name>
</gene>